<organism evidence="2 3">
    <name type="scientific">Rhizobium wuzhouense</name>
    <dbReference type="NCBI Taxonomy" id="1986026"/>
    <lineage>
        <taxon>Bacteria</taxon>
        <taxon>Pseudomonadati</taxon>
        <taxon>Pseudomonadota</taxon>
        <taxon>Alphaproteobacteria</taxon>
        <taxon>Hyphomicrobiales</taxon>
        <taxon>Rhizobiaceae</taxon>
        <taxon>Rhizobium/Agrobacterium group</taxon>
        <taxon>Rhizobium</taxon>
    </lineage>
</organism>
<proteinExistence type="predicted"/>
<sequence>MEESLHRAETRGSRAALETLLAEGFVEIGASGSVYDRTAIIQLLLAEEAGGLSQLRSANYVLRPISDDAVLLTYETERLFADGSARSALRSSIWKHDGTAWRMFFHQGTVRA</sequence>
<name>A0ABX5NYK1_9HYPH</name>
<evidence type="ECO:0000313" key="3">
    <source>
        <dbReference type="Proteomes" id="UP000247536"/>
    </source>
</evidence>
<comment type="caution">
    <text evidence="2">The sequence shown here is derived from an EMBL/GenBank/DDBJ whole genome shotgun (WGS) entry which is preliminary data.</text>
</comment>
<dbReference type="InterPro" id="IPR032710">
    <property type="entry name" value="NTF2-like_dom_sf"/>
</dbReference>
<feature type="domain" description="DUF4440" evidence="1">
    <location>
        <begin position="2"/>
        <end position="103"/>
    </location>
</feature>
<gene>
    <name evidence="2" type="ORF">DMY87_06520</name>
</gene>
<keyword evidence="3" id="KW-1185">Reference proteome</keyword>
<reference evidence="2 3" key="1">
    <citation type="submission" date="2018-06" db="EMBL/GenBank/DDBJ databases">
        <title>Rhizobium wuzhouense sp. nov., isolated from roots of Oryza officinalis.</title>
        <authorList>
            <person name="Yuan T."/>
        </authorList>
    </citation>
    <scope>NUCLEOTIDE SEQUENCE [LARGE SCALE GENOMIC DNA]</scope>
    <source>
        <strain evidence="2 3">W44</strain>
    </source>
</reference>
<dbReference type="Pfam" id="PF14534">
    <property type="entry name" value="DUF4440"/>
    <property type="match status" value="1"/>
</dbReference>
<dbReference type="Gene3D" id="3.10.450.50">
    <property type="match status" value="1"/>
</dbReference>
<accession>A0ABX5NYK1</accession>
<evidence type="ECO:0000313" key="2">
    <source>
        <dbReference type="EMBL" id="PYB75592.1"/>
    </source>
</evidence>
<dbReference type="EMBL" id="QJRY01000002">
    <property type="protein sequence ID" value="PYB75592.1"/>
    <property type="molecule type" value="Genomic_DNA"/>
</dbReference>
<protein>
    <submittedName>
        <fullName evidence="2">DUF4440 domain-containing protein</fullName>
    </submittedName>
</protein>
<evidence type="ECO:0000259" key="1">
    <source>
        <dbReference type="Pfam" id="PF14534"/>
    </source>
</evidence>
<dbReference type="InterPro" id="IPR027843">
    <property type="entry name" value="DUF4440"/>
</dbReference>
<dbReference type="SUPFAM" id="SSF54427">
    <property type="entry name" value="NTF2-like"/>
    <property type="match status" value="1"/>
</dbReference>
<dbReference type="Proteomes" id="UP000247536">
    <property type="component" value="Unassembled WGS sequence"/>
</dbReference>